<dbReference type="Proteomes" id="UP000824681">
    <property type="component" value="Chromosome"/>
</dbReference>
<gene>
    <name evidence="1" type="ORF">Nocox_24300</name>
</gene>
<keyword evidence="2" id="KW-1185">Reference proteome</keyword>
<reference evidence="1 2" key="1">
    <citation type="journal article" date="2021" name="ACS Chem. Biol.">
        <title>Genomic-Led Discovery of a Novel Glycopeptide Antibiotic by Nonomuraea coxensis DSM 45129.</title>
        <authorList>
            <person name="Yushchuk O."/>
            <person name="Vior N.M."/>
            <person name="Andreo-Vidal A."/>
            <person name="Berini F."/>
            <person name="Ruckert C."/>
            <person name="Busche T."/>
            <person name="Binda E."/>
            <person name="Kalinowski J."/>
            <person name="Truman A.W."/>
            <person name="Marinelli F."/>
        </authorList>
    </citation>
    <scope>NUCLEOTIDE SEQUENCE [LARGE SCALE GENOMIC DNA]</scope>
    <source>
        <strain evidence="1 2">DSM 45129</strain>
    </source>
</reference>
<proteinExistence type="predicted"/>
<protein>
    <submittedName>
        <fullName evidence="1">Uncharacterized protein</fullName>
    </submittedName>
</protein>
<evidence type="ECO:0000313" key="1">
    <source>
        <dbReference type="EMBL" id="QYC42463.1"/>
    </source>
</evidence>
<organism evidence="1 2">
    <name type="scientific">Nonomuraea coxensis DSM 45129</name>
    <dbReference type="NCBI Taxonomy" id="1122611"/>
    <lineage>
        <taxon>Bacteria</taxon>
        <taxon>Bacillati</taxon>
        <taxon>Actinomycetota</taxon>
        <taxon>Actinomycetes</taxon>
        <taxon>Streptosporangiales</taxon>
        <taxon>Streptosporangiaceae</taxon>
        <taxon>Nonomuraea</taxon>
    </lineage>
</organism>
<name>A0ABX8U710_9ACTN</name>
<dbReference type="EMBL" id="CP068985">
    <property type="protein sequence ID" value="QYC42463.1"/>
    <property type="molecule type" value="Genomic_DNA"/>
</dbReference>
<dbReference type="RefSeq" id="WP_020540183.1">
    <property type="nucleotide sequence ID" value="NZ_CP068985.1"/>
</dbReference>
<accession>A0ABX8U710</accession>
<sequence length="147" mass="16344">MSDLIQLRIGERPWLPTPTTESIEIFDRYDMPTSGLVRQGRKLFVFDCVEGHAMVGNVWIYAEVSEAEARLLQEAEGDDFVRLFESAFAGKDVMAVLAIDARVRSGSQVNSSTIARKGLMKAVFERLREGVEIAGETAKAMEQLVTC</sequence>
<evidence type="ECO:0000313" key="2">
    <source>
        <dbReference type="Proteomes" id="UP000824681"/>
    </source>
</evidence>